<dbReference type="GO" id="GO:0043130">
    <property type="term" value="F:ubiquitin binding"/>
    <property type="evidence" value="ECO:0007669"/>
    <property type="project" value="TreeGrafter"/>
</dbReference>
<dbReference type="InterPro" id="IPR050730">
    <property type="entry name" value="UBX_domain-protein"/>
</dbReference>
<proteinExistence type="evidence at transcript level"/>
<evidence type="ECO:0000259" key="8">
    <source>
        <dbReference type="PROSITE" id="PS50033"/>
    </source>
</evidence>
<dbReference type="InterPro" id="IPR049483">
    <property type="entry name" value="FAF1_2-like_UAS"/>
</dbReference>
<feature type="compositionally biased region" description="Acidic residues" evidence="7">
    <location>
        <begin position="498"/>
        <end position="514"/>
    </location>
</feature>
<feature type="domain" description="UBX" evidence="8">
    <location>
        <begin position="409"/>
        <end position="478"/>
    </location>
</feature>
<evidence type="ECO:0000313" key="9">
    <source>
        <dbReference type="EMBL" id="CAB3244218.1"/>
    </source>
</evidence>
<dbReference type="SMART" id="SM00166">
    <property type="entry name" value="UBX"/>
    <property type="match status" value="1"/>
</dbReference>
<dbReference type="Gene3D" id="1.10.8.10">
    <property type="entry name" value="DNA helicase RuvA subunit, C-terminal domain"/>
    <property type="match status" value="1"/>
</dbReference>
<accession>A0A6F9DD40</accession>
<dbReference type="Pfam" id="PF22566">
    <property type="entry name" value="UBA_8"/>
    <property type="match status" value="1"/>
</dbReference>
<feature type="coiled-coil region" evidence="6">
    <location>
        <begin position="357"/>
        <end position="390"/>
    </location>
</feature>
<feature type="region of interest" description="Disordered" evidence="7">
    <location>
        <begin position="58"/>
        <end position="77"/>
    </location>
</feature>
<evidence type="ECO:0000256" key="7">
    <source>
        <dbReference type="SAM" id="MobiDB-lite"/>
    </source>
</evidence>
<comment type="subcellular location">
    <subcellularLocation>
        <location evidence="1">Cytoplasm</location>
    </subcellularLocation>
    <subcellularLocation>
        <location evidence="2">Lipid droplet</location>
    </subcellularLocation>
</comment>
<dbReference type="PROSITE" id="PS50033">
    <property type="entry name" value="UBX"/>
    <property type="match status" value="1"/>
</dbReference>
<organism evidence="9">
    <name type="scientific">Phallusia mammillata</name>
    <dbReference type="NCBI Taxonomy" id="59560"/>
    <lineage>
        <taxon>Eukaryota</taxon>
        <taxon>Metazoa</taxon>
        <taxon>Chordata</taxon>
        <taxon>Tunicata</taxon>
        <taxon>Ascidiacea</taxon>
        <taxon>Phlebobranchia</taxon>
        <taxon>Ascidiidae</taxon>
        <taxon>Phallusia</taxon>
    </lineage>
</organism>
<dbReference type="Pfam" id="PF00789">
    <property type="entry name" value="UBX"/>
    <property type="match status" value="1"/>
</dbReference>
<keyword evidence="4" id="KW-0551">Lipid droplet</keyword>
<evidence type="ECO:0000256" key="6">
    <source>
        <dbReference type="SAM" id="Coils"/>
    </source>
</evidence>
<dbReference type="PANTHER" id="PTHR23322">
    <property type="entry name" value="FAS-ASSOCIATED PROTEIN"/>
    <property type="match status" value="1"/>
</dbReference>
<evidence type="ECO:0000256" key="5">
    <source>
        <dbReference type="ARBA" id="ARBA00023054"/>
    </source>
</evidence>
<gene>
    <name evidence="9" type="primary">Faf2</name>
</gene>
<dbReference type="SUPFAM" id="SSF52833">
    <property type="entry name" value="Thioredoxin-like"/>
    <property type="match status" value="1"/>
</dbReference>
<dbReference type="CDD" id="cd16120">
    <property type="entry name" value="UBX_UBXN3B"/>
    <property type="match status" value="1"/>
</dbReference>
<dbReference type="SUPFAM" id="SSF54236">
    <property type="entry name" value="Ubiquitin-like"/>
    <property type="match status" value="1"/>
</dbReference>
<dbReference type="InterPro" id="IPR006577">
    <property type="entry name" value="UAS"/>
</dbReference>
<dbReference type="AlphaFoldDB" id="A0A6F9DD40"/>
<dbReference type="GO" id="GO:0036503">
    <property type="term" value="P:ERAD pathway"/>
    <property type="evidence" value="ECO:0007669"/>
    <property type="project" value="TreeGrafter"/>
</dbReference>
<dbReference type="Pfam" id="PF21021">
    <property type="entry name" value="FAF1"/>
    <property type="match status" value="1"/>
</dbReference>
<evidence type="ECO:0000256" key="1">
    <source>
        <dbReference type="ARBA" id="ARBA00004496"/>
    </source>
</evidence>
<dbReference type="InterPro" id="IPR029071">
    <property type="entry name" value="Ubiquitin-like_domsf"/>
</dbReference>
<name>A0A6F9DD40_9ASCI</name>
<sequence>MSRTDDVAADGPNSNISVEQTEKILHFQDITQVDDLERCRTILQQHNWNIQSAVHSTLNVPDPEPLPPPQPQAPQLLPQNDNNHGVRNRFSPTHSILRQHQVMPRQMIYFAGRHRQQPPQGIFGWGFFLLISPIKYTFTQVFEVLRFVWRIFFPDPREMVTNAEGDVTTFVREFQDKFHTHPNFFEGTYAKAQAEAKKELRFLLAFLHDPKVEDSELFCRESLCHSDVVEFINRNMILWGCSVQTPEGYRVSKILRYPECPSMAVVCLFQNKMTVVGRLHGYLSSQELINKLSEIVEAYESVLVAARSDRNALMQNQLIRQEQDAAYKESLQKDKEKVECANVCYFDGPKPCTFRFILQMDKKLKEEEEIQKQKEKKAQLRRDKEFAEEICRQRKESCKQDLREEPNQDQPDVVTLLIKMPDGSRLKRRFLPTDSVKAVHDYVYSHESSPPRFKVFTNFPRRAIPGCSTEEIDDDVDLPLLKDAGFHRNDSLFIQSMIDDDDDDEDDSDEEDNR</sequence>
<evidence type="ECO:0000256" key="3">
    <source>
        <dbReference type="ARBA" id="ARBA00022490"/>
    </source>
</evidence>
<evidence type="ECO:0000256" key="4">
    <source>
        <dbReference type="ARBA" id="ARBA00022677"/>
    </source>
</evidence>
<dbReference type="Gene3D" id="3.40.30.10">
    <property type="entry name" value="Glutaredoxin"/>
    <property type="match status" value="1"/>
</dbReference>
<dbReference type="GO" id="GO:0005783">
    <property type="term" value="C:endoplasmic reticulum"/>
    <property type="evidence" value="ECO:0007669"/>
    <property type="project" value="TreeGrafter"/>
</dbReference>
<dbReference type="InterPro" id="IPR054109">
    <property type="entry name" value="UBA_8"/>
</dbReference>
<dbReference type="GO" id="GO:0005811">
    <property type="term" value="C:lipid droplet"/>
    <property type="evidence" value="ECO:0007669"/>
    <property type="project" value="UniProtKB-SubCell"/>
</dbReference>
<dbReference type="InterPro" id="IPR001012">
    <property type="entry name" value="UBX_dom"/>
</dbReference>
<feature type="region of interest" description="Disordered" evidence="7">
    <location>
        <begin position="492"/>
        <end position="514"/>
    </location>
</feature>
<keyword evidence="5 6" id="KW-0175">Coiled coil</keyword>
<dbReference type="PANTHER" id="PTHR23322:SF1">
    <property type="entry name" value="FAS-ASSOCIATED FACTOR 2"/>
    <property type="match status" value="1"/>
</dbReference>
<dbReference type="EMBL" id="LR785001">
    <property type="protein sequence ID" value="CAB3244218.1"/>
    <property type="molecule type" value="mRNA"/>
</dbReference>
<evidence type="ECO:0000256" key="2">
    <source>
        <dbReference type="ARBA" id="ARBA00004502"/>
    </source>
</evidence>
<keyword evidence="3" id="KW-0963">Cytoplasm</keyword>
<protein>
    <submittedName>
        <fullName evidence="9">FAS-associated factor 2</fullName>
    </submittedName>
</protein>
<feature type="compositionally biased region" description="Pro residues" evidence="7">
    <location>
        <begin position="62"/>
        <end position="72"/>
    </location>
</feature>
<dbReference type="InterPro" id="IPR036249">
    <property type="entry name" value="Thioredoxin-like_sf"/>
</dbReference>
<dbReference type="SMART" id="SM00594">
    <property type="entry name" value="UAS"/>
    <property type="match status" value="1"/>
</dbReference>
<reference evidence="9" key="1">
    <citation type="submission" date="2020-04" db="EMBL/GenBank/DDBJ databases">
        <authorList>
            <person name="Neveu A P."/>
        </authorList>
    </citation>
    <scope>NUCLEOTIDE SEQUENCE</scope>
    <source>
        <tissue evidence="9">Whole embryo</tissue>
    </source>
</reference>
<dbReference type="Gene3D" id="3.10.20.90">
    <property type="entry name" value="Phosphatidylinositol 3-kinase Catalytic Subunit, Chain A, domain 1"/>
    <property type="match status" value="1"/>
</dbReference>